<dbReference type="InterPro" id="IPR003439">
    <property type="entry name" value="ABC_transporter-like_ATP-bd"/>
</dbReference>
<dbReference type="RefSeq" id="WP_257924824.1">
    <property type="nucleotide sequence ID" value="NZ_JAMXQV010000024.1"/>
</dbReference>
<dbReference type="PANTHER" id="PTHR43790:SF9">
    <property type="entry name" value="GALACTOFURANOSE TRANSPORTER ATP-BINDING PROTEIN YTFR"/>
    <property type="match status" value="1"/>
</dbReference>
<proteinExistence type="predicted"/>
<keyword evidence="1" id="KW-0813">Transport</keyword>
<keyword evidence="7" id="KW-1185">Reference proteome</keyword>
<dbReference type="PROSITE" id="PS00211">
    <property type="entry name" value="ABC_TRANSPORTER_1"/>
    <property type="match status" value="1"/>
</dbReference>
<evidence type="ECO:0000313" key="7">
    <source>
        <dbReference type="Proteomes" id="UP001144096"/>
    </source>
</evidence>
<evidence type="ECO:0000256" key="1">
    <source>
        <dbReference type="ARBA" id="ARBA00022448"/>
    </source>
</evidence>
<feature type="domain" description="ABC transporter" evidence="5">
    <location>
        <begin position="5"/>
        <end position="237"/>
    </location>
</feature>
<feature type="domain" description="ABC transporter" evidence="5">
    <location>
        <begin position="256"/>
        <end position="484"/>
    </location>
</feature>
<dbReference type="InterPro" id="IPR003593">
    <property type="entry name" value="AAA+_ATPase"/>
</dbReference>
<dbReference type="SUPFAM" id="SSF52540">
    <property type="entry name" value="P-loop containing nucleoside triphosphate hydrolases"/>
    <property type="match status" value="2"/>
</dbReference>
<dbReference type="Pfam" id="PF00005">
    <property type="entry name" value="ABC_tran"/>
    <property type="match status" value="2"/>
</dbReference>
<dbReference type="SMART" id="SM00382">
    <property type="entry name" value="AAA"/>
    <property type="match status" value="1"/>
</dbReference>
<dbReference type="PANTHER" id="PTHR43790">
    <property type="entry name" value="CARBOHYDRATE TRANSPORT ATP-BINDING PROTEIN MG119-RELATED"/>
    <property type="match status" value="1"/>
</dbReference>
<accession>A0A9X2SQA0</accession>
<evidence type="ECO:0000256" key="3">
    <source>
        <dbReference type="ARBA" id="ARBA00022741"/>
    </source>
</evidence>
<gene>
    <name evidence="6" type="ORF">M8542_36065</name>
</gene>
<evidence type="ECO:0000259" key="5">
    <source>
        <dbReference type="PROSITE" id="PS50893"/>
    </source>
</evidence>
<name>A0A9X2SQA0_9PSEU</name>
<dbReference type="AlphaFoldDB" id="A0A9X2SQA0"/>
<evidence type="ECO:0000256" key="4">
    <source>
        <dbReference type="ARBA" id="ARBA00022840"/>
    </source>
</evidence>
<dbReference type="CDD" id="cd03216">
    <property type="entry name" value="ABC_Carb_Monos_I"/>
    <property type="match status" value="1"/>
</dbReference>
<dbReference type="Gene3D" id="3.40.50.300">
    <property type="entry name" value="P-loop containing nucleotide triphosphate hydrolases"/>
    <property type="match status" value="2"/>
</dbReference>
<keyword evidence="3" id="KW-0547">Nucleotide-binding</keyword>
<protein>
    <submittedName>
        <fullName evidence="6">ATP-binding cassette domain-containing protein</fullName>
    </submittedName>
</protein>
<dbReference type="InterPro" id="IPR017871">
    <property type="entry name" value="ABC_transporter-like_CS"/>
</dbReference>
<sequence>MTQALSLNCVSRQFGTVQALHEVDLRIEPGQVHAVLGENGAGKSTAVRILAGLDRPDSGVVELNGTPLRLRSREEATRHGIGLIPQSGSLLAELSLEENLALTQPQVVLRRRRLRRALASAAAAASLDIDLATPIRQLGRAQQQLGEVALALAQGARILLLDEPTSVLDPGEIRGLHARLRELAATGVAIVLITHRLTELRAVADVATVLSHGQVTWHGRVQDTDDTALATAMIGDDPLDTLERSARVKTGGPGALILDGVCAATDDLAPVRDINLQVRPAEIVAVVGTVGSGQRALADVAAGVIPPSSGRRHADNPIAYVPEDRATALLSDLPIKWSAVLPQLRRRRFSRFGILRRGEVAAAARELFAQADVRPPDPELPAAALSGGNAQKLVVGRELASQPRVAVLHAPTQGLDLRASHAVRRQIRDAATSGTAVLLIPTDHDEAQELADRVLLIRGGRVVKEYTAAEYDQIVHQLVDTTPGGASTPC</sequence>
<evidence type="ECO:0000313" key="6">
    <source>
        <dbReference type="EMBL" id="MCR6488260.1"/>
    </source>
</evidence>
<dbReference type="PROSITE" id="PS50893">
    <property type="entry name" value="ABC_TRANSPORTER_2"/>
    <property type="match status" value="2"/>
</dbReference>
<organism evidence="6 7">
    <name type="scientific">Amycolatopsis iheyensis</name>
    <dbReference type="NCBI Taxonomy" id="2945988"/>
    <lineage>
        <taxon>Bacteria</taxon>
        <taxon>Bacillati</taxon>
        <taxon>Actinomycetota</taxon>
        <taxon>Actinomycetes</taxon>
        <taxon>Pseudonocardiales</taxon>
        <taxon>Pseudonocardiaceae</taxon>
        <taxon>Amycolatopsis</taxon>
    </lineage>
</organism>
<dbReference type="Proteomes" id="UP001144096">
    <property type="component" value="Unassembled WGS sequence"/>
</dbReference>
<comment type="caution">
    <text evidence="6">The sequence shown here is derived from an EMBL/GenBank/DDBJ whole genome shotgun (WGS) entry which is preliminary data.</text>
</comment>
<evidence type="ECO:0000256" key="2">
    <source>
        <dbReference type="ARBA" id="ARBA00022737"/>
    </source>
</evidence>
<dbReference type="InterPro" id="IPR027417">
    <property type="entry name" value="P-loop_NTPase"/>
</dbReference>
<keyword evidence="2" id="KW-0677">Repeat</keyword>
<dbReference type="GO" id="GO:0005524">
    <property type="term" value="F:ATP binding"/>
    <property type="evidence" value="ECO:0007669"/>
    <property type="project" value="UniProtKB-KW"/>
</dbReference>
<dbReference type="GO" id="GO:0016887">
    <property type="term" value="F:ATP hydrolysis activity"/>
    <property type="evidence" value="ECO:0007669"/>
    <property type="project" value="InterPro"/>
</dbReference>
<dbReference type="InterPro" id="IPR050107">
    <property type="entry name" value="ABC_carbohydrate_import_ATPase"/>
</dbReference>
<keyword evidence="4 6" id="KW-0067">ATP-binding</keyword>
<reference evidence="6" key="1">
    <citation type="submission" date="2022-06" db="EMBL/GenBank/DDBJ databases">
        <title>Amycolatopsis iheyaensis sp. nov., a new species of the genus Amycolatopsis isolated from soil in Iheya island, Japan.</title>
        <authorList>
            <person name="Ngamcharungchit C."/>
            <person name="Kanto H."/>
            <person name="Take A."/>
            <person name="Intra B."/>
            <person name="Matsumoto A."/>
            <person name="Panbangred W."/>
            <person name="Inahashi Y."/>
        </authorList>
    </citation>
    <scope>NUCLEOTIDE SEQUENCE</scope>
    <source>
        <strain evidence="6">OK19-0408</strain>
    </source>
</reference>
<dbReference type="EMBL" id="JAMXQV010000024">
    <property type="protein sequence ID" value="MCR6488260.1"/>
    <property type="molecule type" value="Genomic_DNA"/>
</dbReference>